<evidence type="ECO:0000256" key="1">
    <source>
        <dbReference type="SAM" id="Phobius"/>
    </source>
</evidence>
<feature type="transmembrane region" description="Helical" evidence="1">
    <location>
        <begin position="71"/>
        <end position="92"/>
    </location>
</feature>
<dbReference type="OrthoDB" id="3695183at2"/>
<protein>
    <submittedName>
        <fullName evidence="2">Uncharacterized protein</fullName>
    </submittedName>
</protein>
<keyword evidence="1" id="KW-0812">Transmembrane</keyword>
<evidence type="ECO:0000313" key="3">
    <source>
        <dbReference type="Proteomes" id="UP000295560"/>
    </source>
</evidence>
<organism evidence="2 3">
    <name type="scientific">Pseudonocardia endophytica</name>
    <dbReference type="NCBI Taxonomy" id="401976"/>
    <lineage>
        <taxon>Bacteria</taxon>
        <taxon>Bacillati</taxon>
        <taxon>Actinomycetota</taxon>
        <taxon>Actinomycetes</taxon>
        <taxon>Pseudonocardiales</taxon>
        <taxon>Pseudonocardiaceae</taxon>
        <taxon>Pseudonocardia</taxon>
    </lineage>
</organism>
<dbReference type="EMBL" id="SMFZ01000001">
    <property type="protein sequence ID" value="TCK24934.1"/>
    <property type="molecule type" value="Genomic_DNA"/>
</dbReference>
<name>A0A4R1HQQ2_PSEEN</name>
<reference evidence="2 3" key="1">
    <citation type="submission" date="2019-03" db="EMBL/GenBank/DDBJ databases">
        <title>Sequencing the genomes of 1000 actinobacteria strains.</title>
        <authorList>
            <person name="Klenk H.-P."/>
        </authorList>
    </citation>
    <scope>NUCLEOTIDE SEQUENCE [LARGE SCALE GENOMIC DNA]</scope>
    <source>
        <strain evidence="2 3">DSM 44969</strain>
    </source>
</reference>
<keyword evidence="1" id="KW-1133">Transmembrane helix</keyword>
<comment type="caution">
    <text evidence="2">The sequence shown here is derived from an EMBL/GenBank/DDBJ whole genome shotgun (WGS) entry which is preliminary data.</text>
</comment>
<dbReference type="AlphaFoldDB" id="A0A4R1HQQ2"/>
<sequence length="96" mass="10619">MGHGPQDRSPRFDDDLVGLDPDDPEARAFAAHLDRMQRVPSCTVEGYIRDVGHFAEEASRARGSRGMAGKAFVALLLLIAFWVIGNALYFVVTTWL</sequence>
<gene>
    <name evidence="2" type="ORF">EV378_0729</name>
</gene>
<accession>A0A4R1HQQ2</accession>
<proteinExistence type="predicted"/>
<keyword evidence="3" id="KW-1185">Reference proteome</keyword>
<dbReference type="Proteomes" id="UP000295560">
    <property type="component" value="Unassembled WGS sequence"/>
</dbReference>
<dbReference type="RefSeq" id="WP_132421310.1">
    <property type="nucleotide sequence ID" value="NZ_SMFZ01000001.1"/>
</dbReference>
<keyword evidence="1" id="KW-0472">Membrane</keyword>
<evidence type="ECO:0000313" key="2">
    <source>
        <dbReference type="EMBL" id="TCK24934.1"/>
    </source>
</evidence>